<dbReference type="Gene3D" id="3.90.850.10">
    <property type="entry name" value="Fumarylacetoacetase-like, C-terminal domain"/>
    <property type="match status" value="1"/>
</dbReference>
<dbReference type="GO" id="GO:0016787">
    <property type="term" value="F:hydrolase activity"/>
    <property type="evidence" value="ECO:0007669"/>
    <property type="project" value="UniProtKB-KW"/>
</dbReference>
<dbReference type="InterPro" id="IPR051121">
    <property type="entry name" value="FAH"/>
</dbReference>
<organism evidence="4 5">
    <name type="scientific">Streptomyces tagetis</name>
    <dbReference type="NCBI Taxonomy" id="2820809"/>
    <lineage>
        <taxon>Bacteria</taxon>
        <taxon>Bacillati</taxon>
        <taxon>Actinomycetota</taxon>
        <taxon>Actinomycetes</taxon>
        <taxon>Kitasatosporales</taxon>
        <taxon>Streptomycetaceae</taxon>
        <taxon>Streptomyces</taxon>
    </lineage>
</organism>
<dbReference type="GO" id="GO:0046872">
    <property type="term" value="F:metal ion binding"/>
    <property type="evidence" value="ECO:0007669"/>
    <property type="project" value="UniProtKB-KW"/>
</dbReference>
<dbReference type="Proteomes" id="UP000677875">
    <property type="component" value="Unassembled WGS sequence"/>
</dbReference>
<evidence type="ECO:0000313" key="5">
    <source>
        <dbReference type="Proteomes" id="UP000677875"/>
    </source>
</evidence>
<dbReference type="PANTHER" id="PTHR42796:SF4">
    <property type="entry name" value="FUMARYLACETOACETATE HYDROLASE DOMAIN-CONTAINING PROTEIN 2A"/>
    <property type="match status" value="1"/>
</dbReference>
<reference evidence="4" key="1">
    <citation type="submission" date="2021-04" db="EMBL/GenBank/DDBJ databases">
        <title>Genome seq and assembly of Streptomyces sp. RG38.</title>
        <authorList>
            <person name="Chhetri G."/>
        </authorList>
    </citation>
    <scope>NUCLEOTIDE SEQUENCE</scope>
    <source>
        <strain evidence="4">RG38</strain>
    </source>
</reference>
<comment type="caution">
    <text evidence="4">The sequence shown here is derived from an EMBL/GenBank/DDBJ whole genome shotgun (WGS) entry which is preliminary data.</text>
</comment>
<dbReference type="FunFam" id="3.90.850.10:FF:000002">
    <property type="entry name" value="2-hydroxyhepta-2,4-diene-1,7-dioate isomerase"/>
    <property type="match status" value="1"/>
</dbReference>
<name>A0A940XFI1_9ACTN</name>
<comment type="similarity">
    <text evidence="1">Belongs to the FAH family.</text>
</comment>
<dbReference type="SUPFAM" id="SSF56529">
    <property type="entry name" value="FAH"/>
    <property type="match status" value="1"/>
</dbReference>
<protein>
    <submittedName>
        <fullName evidence="4">Fumarylacetoacetate hydrolase family protein</fullName>
    </submittedName>
</protein>
<evidence type="ECO:0000256" key="2">
    <source>
        <dbReference type="ARBA" id="ARBA00022723"/>
    </source>
</evidence>
<dbReference type="Pfam" id="PF01557">
    <property type="entry name" value="FAA_hydrolase"/>
    <property type="match status" value="1"/>
</dbReference>
<dbReference type="AlphaFoldDB" id="A0A940XFI1"/>
<dbReference type="PANTHER" id="PTHR42796">
    <property type="entry name" value="FUMARYLACETOACETATE HYDROLASE DOMAIN-CONTAINING PROTEIN 2A-RELATED"/>
    <property type="match status" value="1"/>
</dbReference>
<keyword evidence="5" id="KW-1185">Reference proteome</keyword>
<dbReference type="InterPro" id="IPR036663">
    <property type="entry name" value="Fumarylacetoacetase_C_sf"/>
</dbReference>
<feature type="domain" description="Fumarylacetoacetase-like C-terminal" evidence="3">
    <location>
        <begin position="69"/>
        <end position="272"/>
    </location>
</feature>
<dbReference type="GO" id="GO:0019752">
    <property type="term" value="P:carboxylic acid metabolic process"/>
    <property type="evidence" value="ECO:0007669"/>
    <property type="project" value="UniProtKB-ARBA"/>
</dbReference>
<gene>
    <name evidence="4" type="ORF">J5Y05_06675</name>
</gene>
<accession>A0A940XFI1</accession>
<dbReference type="EMBL" id="JAGPNL010000001">
    <property type="protein sequence ID" value="MBQ0826187.1"/>
    <property type="molecule type" value="Genomic_DNA"/>
</dbReference>
<evidence type="ECO:0000313" key="4">
    <source>
        <dbReference type="EMBL" id="MBQ0826187.1"/>
    </source>
</evidence>
<dbReference type="InterPro" id="IPR011234">
    <property type="entry name" value="Fumarylacetoacetase-like_C"/>
</dbReference>
<evidence type="ECO:0000259" key="3">
    <source>
        <dbReference type="Pfam" id="PF01557"/>
    </source>
</evidence>
<keyword evidence="2" id="KW-0479">Metal-binding</keyword>
<dbReference type="RefSeq" id="WP_210869022.1">
    <property type="nucleotide sequence ID" value="NZ_JAGPNL010000001.1"/>
</dbReference>
<dbReference type="GO" id="GO:0016853">
    <property type="term" value="F:isomerase activity"/>
    <property type="evidence" value="ECO:0007669"/>
    <property type="project" value="UniProtKB-ARBA"/>
</dbReference>
<proteinExistence type="inferred from homology"/>
<keyword evidence="4" id="KW-0378">Hydrolase</keyword>
<evidence type="ECO:0000256" key="1">
    <source>
        <dbReference type="ARBA" id="ARBA00010211"/>
    </source>
</evidence>
<sequence>MRLATVRTPEGTTHAARLDGEEYTVLPGHADLGSLLADEEWRRIAKDAEGPRHHRSGVEERTVVPRPSKVLCAGLNYTSHIREMGRELPAHPTLFAKFADTLTGPYDAVEAVAEDPEMDWEGELALVVGRTAHRVSEEEAGAHIAGYTVANDISMRGWQYRTTEWLQGKIWARSTPVGPVLVTPDEFDADTAVLRTTLNGEVVQEHAVADLLFSPAHLLAYVSTMVPLHPGDLILTGTPGGVGRARTPQRYLGPGDLVAVSVDGIGTVSTPIV</sequence>